<evidence type="ECO:0000313" key="1">
    <source>
        <dbReference type="EMBL" id="OMO53268.1"/>
    </source>
</evidence>
<comment type="caution">
    <text evidence="1">The sequence shown here is derived from an EMBL/GenBank/DDBJ whole genome shotgun (WGS) entry which is preliminary data.</text>
</comment>
<evidence type="ECO:0000313" key="2">
    <source>
        <dbReference type="Proteomes" id="UP000188268"/>
    </source>
</evidence>
<organism evidence="1 2">
    <name type="scientific">Corchorus capsularis</name>
    <name type="common">Jute</name>
    <dbReference type="NCBI Taxonomy" id="210143"/>
    <lineage>
        <taxon>Eukaryota</taxon>
        <taxon>Viridiplantae</taxon>
        <taxon>Streptophyta</taxon>
        <taxon>Embryophyta</taxon>
        <taxon>Tracheophyta</taxon>
        <taxon>Spermatophyta</taxon>
        <taxon>Magnoliopsida</taxon>
        <taxon>eudicotyledons</taxon>
        <taxon>Gunneridae</taxon>
        <taxon>Pentapetalae</taxon>
        <taxon>rosids</taxon>
        <taxon>malvids</taxon>
        <taxon>Malvales</taxon>
        <taxon>Malvaceae</taxon>
        <taxon>Grewioideae</taxon>
        <taxon>Apeibeae</taxon>
        <taxon>Corchorus</taxon>
    </lineage>
</organism>
<name>A0A1R3G597_COCAP</name>
<proteinExistence type="predicted"/>
<dbReference type="EMBL" id="AWWV01015237">
    <property type="protein sequence ID" value="OMO53268.1"/>
    <property type="molecule type" value="Genomic_DNA"/>
</dbReference>
<sequence length="125" mass="14177">MYKASMLGSLFMVQIKWRGRSRWKLEVVTLQPFSDRNFPVTKKNVMFIGNRSHADAGGEARNYPSTGSAVLLPINVDKSSEANGLGDMVLLPNDEIVRRLLHCLSPEFGKIKSQESKRKKLTRER</sequence>
<dbReference type="Gramene" id="OMO53268">
    <property type="protein sequence ID" value="OMO53268"/>
    <property type="gene ID" value="CCACVL1_28768"/>
</dbReference>
<reference evidence="1 2" key="1">
    <citation type="submission" date="2013-09" db="EMBL/GenBank/DDBJ databases">
        <title>Corchorus capsularis genome sequencing.</title>
        <authorList>
            <person name="Alam M."/>
            <person name="Haque M.S."/>
            <person name="Islam M.S."/>
            <person name="Emdad E.M."/>
            <person name="Islam M.M."/>
            <person name="Ahmed B."/>
            <person name="Halim A."/>
            <person name="Hossen Q.M.M."/>
            <person name="Hossain M.Z."/>
            <person name="Ahmed R."/>
            <person name="Khan M.M."/>
            <person name="Islam R."/>
            <person name="Rashid M.M."/>
            <person name="Khan S.A."/>
            <person name="Rahman M.S."/>
            <person name="Alam M."/>
        </authorList>
    </citation>
    <scope>NUCLEOTIDE SEQUENCE [LARGE SCALE GENOMIC DNA]</scope>
    <source>
        <strain evidence="2">cv. CVL-1</strain>
        <tissue evidence="1">Whole seedling</tissue>
    </source>
</reference>
<dbReference type="Proteomes" id="UP000188268">
    <property type="component" value="Unassembled WGS sequence"/>
</dbReference>
<gene>
    <name evidence="1" type="ORF">CCACVL1_28768</name>
</gene>
<keyword evidence="2" id="KW-1185">Reference proteome</keyword>
<accession>A0A1R3G597</accession>
<dbReference type="AlphaFoldDB" id="A0A1R3G597"/>
<protein>
    <submittedName>
        <fullName evidence="1">Uncharacterized protein</fullName>
    </submittedName>
</protein>